<dbReference type="OrthoDB" id="3211155at2"/>
<evidence type="ECO:0000256" key="2">
    <source>
        <dbReference type="ARBA" id="ARBA00023125"/>
    </source>
</evidence>
<dbReference type="GO" id="GO:0003700">
    <property type="term" value="F:DNA-binding transcription factor activity"/>
    <property type="evidence" value="ECO:0007669"/>
    <property type="project" value="TreeGrafter"/>
</dbReference>
<dbReference type="AlphaFoldDB" id="A0A179B5P5"/>
<evidence type="ECO:0000256" key="4">
    <source>
        <dbReference type="PROSITE-ProRule" id="PRU00335"/>
    </source>
</evidence>
<evidence type="ECO:0000259" key="5">
    <source>
        <dbReference type="PROSITE" id="PS50977"/>
    </source>
</evidence>
<protein>
    <recommendedName>
        <fullName evidence="5">HTH tetR-type domain-containing protein</fullName>
    </recommendedName>
</protein>
<dbReference type="InterPro" id="IPR009057">
    <property type="entry name" value="Homeodomain-like_sf"/>
</dbReference>
<sequence>MAQRGLRERKKAAAMHRIQSAALELFSTDGYDNVTIEQIADRADVSPSTVYRYFGTKEGLVLQDEHDDLLMSTMAGALADGARLLDALREAVRAIAEEHFVRDRQATVQRVRLYFEVPALRSAASTLVAELIDKLAQTLKDSGKADYADGLIASSAVVSGLLAAAWNWYREGAERPFTVYADAAMDVLAEKLTTM</sequence>
<keyword evidence="1" id="KW-0805">Transcription regulation</keyword>
<dbReference type="PANTHER" id="PTHR30055:SF234">
    <property type="entry name" value="HTH-TYPE TRANSCRIPTIONAL REGULATOR BETI"/>
    <property type="match status" value="1"/>
</dbReference>
<keyword evidence="7" id="KW-1185">Reference proteome</keyword>
<dbReference type="GO" id="GO:0000976">
    <property type="term" value="F:transcription cis-regulatory region binding"/>
    <property type="evidence" value="ECO:0007669"/>
    <property type="project" value="TreeGrafter"/>
</dbReference>
<dbReference type="Pfam" id="PF00440">
    <property type="entry name" value="TetR_N"/>
    <property type="match status" value="1"/>
</dbReference>
<dbReference type="Gene3D" id="1.10.357.10">
    <property type="entry name" value="Tetracycline Repressor, domain 2"/>
    <property type="match status" value="1"/>
</dbReference>
<accession>A0A179B5P5</accession>
<dbReference type="Gene3D" id="1.10.10.60">
    <property type="entry name" value="Homeodomain-like"/>
    <property type="match status" value="1"/>
</dbReference>
<reference evidence="6 7" key="1">
    <citation type="submission" date="2016-04" db="EMBL/GenBank/DDBJ databases">
        <title>Peptidophaga gingivicola gen. nov., sp. nov., isolated from human subgingival plaque.</title>
        <authorList>
            <person name="Beall C.J."/>
            <person name="Mokrzan E.M."/>
            <person name="Griffen A.L."/>
            <person name="Leys E.J."/>
        </authorList>
    </citation>
    <scope>NUCLEOTIDE SEQUENCE [LARGE SCALE GENOMIC DNA]</scope>
    <source>
        <strain evidence="6 7">BA112</strain>
    </source>
</reference>
<dbReference type="EMBL" id="LVZK01000001">
    <property type="protein sequence ID" value="OAP86987.1"/>
    <property type="molecule type" value="Genomic_DNA"/>
</dbReference>
<dbReference type="SUPFAM" id="SSF46689">
    <property type="entry name" value="Homeodomain-like"/>
    <property type="match status" value="1"/>
</dbReference>
<dbReference type="PRINTS" id="PR00455">
    <property type="entry name" value="HTHTETR"/>
</dbReference>
<feature type="domain" description="HTH tetR-type" evidence="5">
    <location>
        <begin position="12"/>
        <end position="72"/>
    </location>
</feature>
<dbReference type="PANTHER" id="PTHR30055">
    <property type="entry name" value="HTH-TYPE TRANSCRIPTIONAL REGULATOR RUTR"/>
    <property type="match status" value="1"/>
</dbReference>
<evidence type="ECO:0000256" key="3">
    <source>
        <dbReference type="ARBA" id="ARBA00023163"/>
    </source>
</evidence>
<evidence type="ECO:0000313" key="6">
    <source>
        <dbReference type="EMBL" id="OAP86987.1"/>
    </source>
</evidence>
<dbReference type="Proteomes" id="UP000078368">
    <property type="component" value="Unassembled WGS sequence"/>
</dbReference>
<name>A0A179B5P5_9ACTO</name>
<comment type="caution">
    <text evidence="6">The sequence shown here is derived from an EMBL/GenBank/DDBJ whole genome shotgun (WGS) entry which is preliminary data.</text>
</comment>
<dbReference type="Pfam" id="PF17754">
    <property type="entry name" value="TetR_C_14"/>
    <property type="match status" value="1"/>
</dbReference>
<dbReference type="PROSITE" id="PS50977">
    <property type="entry name" value="HTH_TETR_2"/>
    <property type="match status" value="1"/>
</dbReference>
<feature type="DNA-binding region" description="H-T-H motif" evidence="4">
    <location>
        <begin position="35"/>
        <end position="54"/>
    </location>
</feature>
<gene>
    <name evidence="6" type="ORF">A4H34_07765</name>
</gene>
<dbReference type="InterPro" id="IPR050109">
    <property type="entry name" value="HTH-type_TetR-like_transc_reg"/>
</dbReference>
<dbReference type="InterPro" id="IPR001647">
    <property type="entry name" value="HTH_TetR"/>
</dbReference>
<proteinExistence type="predicted"/>
<keyword evidence="2 4" id="KW-0238">DNA-binding</keyword>
<keyword evidence="3" id="KW-0804">Transcription</keyword>
<evidence type="ECO:0000256" key="1">
    <source>
        <dbReference type="ARBA" id="ARBA00023015"/>
    </source>
</evidence>
<evidence type="ECO:0000313" key="7">
    <source>
        <dbReference type="Proteomes" id="UP000078368"/>
    </source>
</evidence>
<organism evidence="6 7">
    <name type="scientific">Peptidiphaga gingivicola</name>
    <dbReference type="NCBI Taxonomy" id="2741497"/>
    <lineage>
        <taxon>Bacteria</taxon>
        <taxon>Bacillati</taxon>
        <taxon>Actinomycetota</taxon>
        <taxon>Actinomycetes</taxon>
        <taxon>Actinomycetales</taxon>
        <taxon>Actinomycetaceae</taxon>
        <taxon>Peptidiphaga</taxon>
    </lineage>
</organism>
<dbReference type="STRING" id="1823756.A4H34_07765"/>
<dbReference type="InterPro" id="IPR041347">
    <property type="entry name" value="MftR_C"/>
</dbReference>